<dbReference type="EMBL" id="VSSQ01079868">
    <property type="protein sequence ID" value="MPN29263.1"/>
    <property type="molecule type" value="Genomic_DNA"/>
</dbReference>
<organism evidence="1">
    <name type="scientific">bioreactor metagenome</name>
    <dbReference type="NCBI Taxonomy" id="1076179"/>
    <lineage>
        <taxon>unclassified sequences</taxon>
        <taxon>metagenomes</taxon>
        <taxon>ecological metagenomes</taxon>
    </lineage>
</organism>
<sequence>MNAMNLQVLTTEQDSNIGGSLAGHDQLMLNLQLNVLRHPFFPESAAVDASGFAFEDLNVRCANDFSVDICQHPVQLRIGMLKNCIDTTHAIAGTPGVVRCHDGFKDVPPVSRTLLIERINFGQ</sequence>
<proteinExistence type="predicted"/>
<protein>
    <submittedName>
        <fullName evidence="1">Uncharacterized protein</fullName>
    </submittedName>
</protein>
<name>A0A645H056_9ZZZZ</name>
<dbReference type="AlphaFoldDB" id="A0A645H056"/>
<gene>
    <name evidence="1" type="ORF">SDC9_176715</name>
</gene>
<accession>A0A645H056</accession>
<comment type="caution">
    <text evidence="1">The sequence shown here is derived from an EMBL/GenBank/DDBJ whole genome shotgun (WGS) entry which is preliminary data.</text>
</comment>
<reference evidence="1" key="1">
    <citation type="submission" date="2019-08" db="EMBL/GenBank/DDBJ databases">
        <authorList>
            <person name="Kucharzyk K."/>
            <person name="Murdoch R.W."/>
            <person name="Higgins S."/>
            <person name="Loffler F."/>
        </authorList>
    </citation>
    <scope>NUCLEOTIDE SEQUENCE</scope>
</reference>
<evidence type="ECO:0000313" key="1">
    <source>
        <dbReference type="EMBL" id="MPN29263.1"/>
    </source>
</evidence>